<protein>
    <submittedName>
        <fullName evidence="6">Helix-turn-helix domain-containing protein</fullName>
    </submittedName>
</protein>
<dbReference type="SMART" id="SM00342">
    <property type="entry name" value="HTH_ARAC"/>
    <property type="match status" value="1"/>
</dbReference>
<comment type="caution">
    <text evidence="6">The sequence shown here is derived from an EMBL/GenBank/DDBJ whole genome shotgun (WGS) entry which is preliminary data.</text>
</comment>
<dbReference type="PRINTS" id="PR00032">
    <property type="entry name" value="HTHARAC"/>
</dbReference>
<evidence type="ECO:0000313" key="6">
    <source>
        <dbReference type="EMBL" id="MCD5311986.1"/>
    </source>
</evidence>
<sequence>MLITSPNVWAAQLATADLPPLRSNMPADKEFRGRMVNGHLGPVQLAGFETPPGDCIRDPEILRPEDQQLCQVDLILAGEVQVEHEGRNSRLNPGDFVVTDPSRPVRIRSTRSSHLSVLIPRTMLEHRTRDLGNAAGKRLSGAHGSGALLIPLVQAAVRSIDTFTEPEASRTASVLADVLSSALTGQLENQSTPEEVLRVRVRAYIDAQLPEPGLNPASVAAAHHISLSRLHKLFRDQPHTVAALIRRRRLEKCRSELVRAGAGVAAVGARWGFTDPAHFSRAFKAAYGTSPRDFRDLHADGGRMSKQLGTHRHGGAG</sequence>
<dbReference type="Proteomes" id="UP001138997">
    <property type="component" value="Unassembled WGS sequence"/>
</dbReference>
<dbReference type="RefSeq" id="WP_231441738.1">
    <property type="nucleotide sequence ID" value="NZ_JAJOMB010000006.1"/>
</dbReference>
<keyword evidence="2" id="KW-0238">DNA-binding</keyword>
<dbReference type="PANTHER" id="PTHR46796">
    <property type="entry name" value="HTH-TYPE TRANSCRIPTIONAL ACTIVATOR RHAS-RELATED"/>
    <property type="match status" value="1"/>
</dbReference>
<dbReference type="EMBL" id="JAJOMB010000006">
    <property type="protein sequence ID" value="MCD5311986.1"/>
    <property type="molecule type" value="Genomic_DNA"/>
</dbReference>
<dbReference type="GO" id="GO:0043565">
    <property type="term" value="F:sequence-specific DNA binding"/>
    <property type="evidence" value="ECO:0007669"/>
    <property type="project" value="InterPro"/>
</dbReference>
<dbReference type="InterPro" id="IPR035418">
    <property type="entry name" value="AraC-bd_2"/>
</dbReference>
<evidence type="ECO:0000259" key="5">
    <source>
        <dbReference type="PROSITE" id="PS01124"/>
    </source>
</evidence>
<name>A0A9X1NDY4_9ACTN</name>
<dbReference type="InterPro" id="IPR050204">
    <property type="entry name" value="AraC_XylS_family_regulators"/>
</dbReference>
<feature type="domain" description="HTH araC/xylS-type" evidence="5">
    <location>
        <begin position="199"/>
        <end position="297"/>
    </location>
</feature>
<dbReference type="InterPro" id="IPR018060">
    <property type="entry name" value="HTH_AraC"/>
</dbReference>
<keyword evidence="7" id="KW-1185">Reference proteome</keyword>
<evidence type="ECO:0000256" key="2">
    <source>
        <dbReference type="ARBA" id="ARBA00023125"/>
    </source>
</evidence>
<dbReference type="InterPro" id="IPR020449">
    <property type="entry name" value="Tscrpt_reg_AraC-type_HTH"/>
</dbReference>
<dbReference type="AlphaFoldDB" id="A0A9X1NDY4"/>
<feature type="region of interest" description="Disordered" evidence="4">
    <location>
        <begin position="297"/>
        <end position="317"/>
    </location>
</feature>
<organism evidence="6 7">
    <name type="scientific">Kineosporia babensis</name>
    <dbReference type="NCBI Taxonomy" id="499548"/>
    <lineage>
        <taxon>Bacteria</taxon>
        <taxon>Bacillati</taxon>
        <taxon>Actinomycetota</taxon>
        <taxon>Actinomycetes</taxon>
        <taxon>Kineosporiales</taxon>
        <taxon>Kineosporiaceae</taxon>
        <taxon>Kineosporia</taxon>
    </lineage>
</organism>
<dbReference type="InterPro" id="IPR011051">
    <property type="entry name" value="RmlC_Cupin_sf"/>
</dbReference>
<dbReference type="PANTHER" id="PTHR46796:SF6">
    <property type="entry name" value="ARAC SUBFAMILY"/>
    <property type="match status" value="1"/>
</dbReference>
<evidence type="ECO:0000256" key="4">
    <source>
        <dbReference type="SAM" id="MobiDB-lite"/>
    </source>
</evidence>
<keyword evidence="1" id="KW-0805">Transcription regulation</keyword>
<evidence type="ECO:0000256" key="1">
    <source>
        <dbReference type="ARBA" id="ARBA00023015"/>
    </source>
</evidence>
<dbReference type="Pfam" id="PF14525">
    <property type="entry name" value="AraC_binding_2"/>
    <property type="match status" value="1"/>
</dbReference>
<evidence type="ECO:0000256" key="3">
    <source>
        <dbReference type="ARBA" id="ARBA00023163"/>
    </source>
</evidence>
<reference evidence="6" key="1">
    <citation type="submission" date="2021-11" db="EMBL/GenBank/DDBJ databases">
        <title>Streptomyces corallinus and Kineosporia corallina sp. nov., two new coral-derived marine actinobacteria.</title>
        <authorList>
            <person name="Buangrab K."/>
            <person name="Sutthacheep M."/>
            <person name="Yeemin T."/>
            <person name="Harunari E."/>
            <person name="Igarashi Y."/>
            <person name="Sripreechasak P."/>
            <person name="Kanchanasin P."/>
            <person name="Tanasupawat S."/>
            <person name="Phongsopitanun W."/>
        </authorList>
    </citation>
    <scope>NUCLEOTIDE SEQUENCE</scope>
    <source>
        <strain evidence="6">JCM 31032</strain>
    </source>
</reference>
<keyword evidence="3" id="KW-0804">Transcription</keyword>
<dbReference type="PROSITE" id="PS01124">
    <property type="entry name" value="HTH_ARAC_FAMILY_2"/>
    <property type="match status" value="1"/>
</dbReference>
<proteinExistence type="predicted"/>
<dbReference type="Pfam" id="PF12833">
    <property type="entry name" value="HTH_18"/>
    <property type="match status" value="1"/>
</dbReference>
<accession>A0A9X1NDY4</accession>
<dbReference type="InterPro" id="IPR009057">
    <property type="entry name" value="Homeodomain-like_sf"/>
</dbReference>
<dbReference type="SUPFAM" id="SSF46689">
    <property type="entry name" value="Homeodomain-like"/>
    <property type="match status" value="1"/>
</dbReference>
<evidence type="ECO:0000313" key="7">
    <source>
        <dbReference type="Proteomes" id="UP001138997"/>
    </source>
</evidence>
<dbReference type="SUPFAM" id="SSF51182">
    <property type="entry name" value="RmlC-like cupins"/>
    <property type="match status" value="1"/>
</dbReference>
<dbReference type="GO" id="GO:0003700">
    <property type="term" value="F:DNA-binding transcription factor activity"/>
    <property type="evidence" value="ECO:0007669"/>
    <property type="project" value="InterPro"/>
</dbReference>
<gene>
    <name evidence="6" type="ORF">LR394_13830</name>
</gene>
<dbReference type="Gene3D" id="1.10.10.60">
    <property type="entry name" value="Homeodomain-like"/>
    <property type="match status" value="1"/>
</dbReference>